<evidence type="ECO:0008006" key="4">
    <source>
        <dbReference type="Google" id="ProtNLM"/>
    </source>
</evidence>
<evidence type="ECO:0000256" key="1">
    <source>
        <dbReference type="SAM" id="SignalP"/>
    </source>
</evidence>
<name>A0ABV6FTZ0_9BACT</name>
<sequence>MKLTSIKLITTLFFCIALCSGNLVTAQNFQKQATDKTHQVSLGVGPSFIYADNGGDYPSMTFPVRPNFSLAYTKSLVKWMGIRFSTGLQRVGSWDGFNPGTLENWASRNQTASYKGSAMYFDIMPQFLLFPQDHITSRPKFNAYGGIGFGALYINRNQNPDSENSNRVSTVTSYLPIRAGVTYVIGDLFNIGLEATFFKTFADDLDGNIGHNNRNDHMGQFNVVLHRYF</sequence>
<comment type="caution">
    <text evidence="2">The sequence shown here is derived from an EMBL/GenBank/DDBJ whole genome shotgun (WGS) entry which is preliminary data.</text>
</comment>
<proteinExistence type="predicted"/>
<dbReference type="RefSeq" id="WP_382387811.1">
    <property type="nucleotide sequence ID" value="NZ_JBHLWI010000032.1"/>
</dbReference>
<evidence type="ECO:0000313" key="2">
    <source>
        <dbReference type="EMBL" id="MFC0263324.1"/>
    </source>
</evidence>
<reference evidence="2 3" key="1">
    <citation type="submission" date="2024-09" db="EMBL/GenBank/DDBJ databases">
        <authorList>
            <person name="Sun Q."/>
            <person name="Mori K."/>
        </authorList>
    </citation>
    <scope>NUCLEOTIDE SEQUENCE [LARGE SCALE GENOMIC DNA]</scope>
    <source>
        <strain evidence="2 3">CCM 7650</strain>
    </source>
</reference>
<accession>A0ABV6FTZ0</accession>
<protein>
    <recommendedName>
        <fullName evidence="4">Outer membrane protein beta-barrel domain-containing protein</fullName>
    </recommendedName>
</protein>
<feature type="signal peptide" evidence="1">
    <location>
        <begin position="1"/>
        <end position="26"/>
    </location>
</feature>
<feature type="chain" id="PRO_5045297916" description="Outer membrane protein beta-barrel domain-containing protein" evidence="1">
    <location>
        <begin position="27"/>
        <end position="229"/>
    </location>
</feature>
<dbReference type="EMBL" id="JBHLWI010000032">
    <property type="protein sequence ID" value="MFC0263324.1"/>
    <property type="molecule type" value="Genomic_DNA"/>
</dbReference>
<gene>
    <name evidence="2" type="ORF">ACFFIP_11595</name>
</gene>
<organism evidence="2 3">
    <name type="scientific">Fontibacter flavus</name>
    <dbReference type="NCBI Taxonomy" id="654838"/>
    <lineage>
        <taxon>Bacteria</taxon>
        <taxon>Pseudomonadati</taxon>
        <taxon>Bacteroidota</taxon>
        <taxon>Cytophagia</taxon>
        <taxon>Cytophagales</taxon>
        <taxon>Cyclobacteriaceae</taxon>
        <taxon>Fontibacter</taxon>
    </lineage>
</organism>
<keyword evidence="3" id="KW-1185">Reference proteome</keyword>
<dbReference type="Proteomes" id="UP001589797">
    <property type="component" value="Unassembled WGS sequence"/>
</dbReference>
<evidence type="ECO:0000313" key="3">
    <source>
        <dbReference type="Proteomes" id="UP001589797"/>
    </source>
</evidence>
<keyword evidence="1" id="KW-0732">Signal</keyword>